<evidence type="ECO:0000313" key="1">
    <source>
        <dbReference type="EMBL" id="LAB39714.1"/>
    </source>
</evidence>
<sequence length="129" mass="14476">MMEGVLPKAHLMRKTRTLRIPGLPRLSCGLFDGRDQHIKRGMICPCPPYCKKFDASRKHKVTGPLKGLVIQSLLETAGCVAYKDRRQKFSTSSKMCVRLPAIGHFQLRLGHTCQAMAYFNPPLGEFTST</sequence>
<name>A0A2D4N212_9SAUR</name>
<dbReference type="AlphaFoldDB" id="A0A2D4N212"/>
<reference evidence="1" key="1">
    <citation type="submission" date="2017-07" db="EMBL/GenBank/DDBJ databases">
        <authorList>
            <person name="Mikheyev A."/>
            <person name="Grau M."/>
        </authorList>
    </citation>
    <scope>NUCLEOTIDE SEQUENCE</scope>
    <source>
        <tissue evidence="1">Venom_gland</tissue>
    </source>
</reference>
<organism evidence="1">
    <name type="scientific">Micrurus spixii</name>
    <name type="common">Amazon coral snake</name>
    <dbReference type="NCBI Taxonomy" id="129469"/>
    <lineage>
        <taxon>Eukaryota</taxon>
        <taxon>Metazoa</taxon>
        <taxon>Chordata</taxon>
        <taxon>Craniata</taxon>
        <taxon>Vertebrata</taxon>
        <taxon>Euteleostomi</taxon>
        <taxon>Lepidosauria</taxon>
        <taxon>Squamata</taxon>
        <taxon>Bifurcata</taxon>
        <taxon>Unidentata</taxon>
        <taxon>Episquamata</taxon>
        <taxon>Toxicofera</taxon>
        <taxon>Serpentes</taxon>
        <taxon>Colubroidea</taxon>
        <taxon>Elapidae</taxon>
        <taxon>Elapinae</taxon>
        <taxon>Micrurus</taxon>
    </lineage>
</organism>
<dbReference type="EMBL" id="IACM01147257">
    <property type="protein sequence ID" value="LAB39714.1"/>
    <property type="molecule type" value="Transcribed_RNA"/>
</dbReference>
<accession>A0A2D4N212</accession>
<reference evidence="1" key="2">
    <citation type="submission" date="2017-11" db="EMBL/GenBank/DDBJ databases">
        <title>Coralsnake Venomics: Analyses of Venom Gland Transcriptomes and Proteomes of Six Brazilian Taxa.</title>
        <authorList>
            <person name="Aird S.D."/>
            <person name="Jorge da Silva N."/>
            <person name="Qiu L."/>
            <person name="Villar-Briones A."/>
            <person name="Aparecida-Saddi V."/>
            <person name="Campos-Telles M.P."/>
            <person name="Grau M."/>
            <person name="Mikheyev A.S."/>
        </authorList>
    </citation>
    <scope>NUCLEOTIDE SEQUENCE</scope>
    <source>
        <tissue evidence="1">Venom_gland</tissue>
    </source>
</reference>
<proteinExistence type="predicted"/>
<protein>
    <submittedName>
        <fullName evidence="1">Uncharacterized protein</fullName>
    </submittedName>
</protein>